<feature type="compositionally biased region" description="Basic and acidic residues" evidence="9">
    <location>
        <begin position="628"/>
        <end position="637"/>
    </location>
</feature>
<evidence type="ECO:0000256" key="6">
    <source>
        <dbReference type="ARBA" id="ARBA00023136"/>
    </source>
</evidence>
<dbReference type="GO" id="GO:0007155">
    <property type="term" value="P:cell adhesion"/>
    <property type="evidence" value="ECO:0007669"/>
    <property type="project" value="UniProtKB-KW"/>
</dbReference>
<feature type="chain" id="PRO_5045624801" evidence="11">
    <location>
        <begin position="20"/>
        <end position="693"/>
    </location>
</feature>
<gene>
    <name evidence="14" type="primary">LOC106582465</name>
</gene>
<accession>A0A1S3P0N1</accession>
<keyword evidence="11" id="KW-0732">Signal</keyword>
<evidence type="ECO:0000256" key="1">
    <source>
        <dbReference type="ARBA" id="ARBA00004479"/>
    </source>
</evidence>
<feature type="domain" description="Ig-like" evidence="12">
    <location>
        <begin position="250"/>
        <end position="347"/>
    </location>
</feature>
<keyword evidence="7" id="KW-1015">Disulfide bond</keyword>
<evidence type="ECO:0000256" key="2">
    <source>
        <dbReference type="ARBA" id="ARBA00022692"/>
    </source>
</evidence>
<dbReference type="Pfam" id="PF08205">
    <property type="entry name" value="C2-set_2"/>
    <property type="match status" value="2"/>
</dbReference>
<dbReference type="GO" id="GO:0005886">
    <property type="term" value="C:plasma membrane"/>
    <property type="evidence" value="ECO:0007669"/>
    <property type="project" value="TreeGrafter"/>
</dbReference>
<evidence type="ECO:0000313" key="14">
    <source>
        <dbReference type="RefSeq" id="XP_014021091.2"/>
    </source>
</evidence>
<dbReference type="GO" id="GO:0030246">
    <property type="term" value="F:carbohydrate binding"/>
    <property type="evidence" value="ECO:0007669"/>
    <property type="project" value="UniProtKB-KW"/>
</dbReference>
<dbReference type="InterPro" id="IPR036179">
    <property type="entry name" value="Ig-like_dom_sf"/>
</dbReference>
<proteinExistence type="inferred from homology"/>
<dbReference type="PANTHER" id="PTHR12035">
    <property type="entry name" value="SIALIC ACID BINDING IMMUNOGLOBULIN-LIKE LECTIN"/>
    <property type="match status" value="1"/>
</dbReference>
<reference evidence="14" key="1">
    <citation type="submission" date="2025-08" db="UniProtKB">
        <authorList>
            <consortium name="RefSeq"/>
        </authorList>
    </citation>
    <scope>IDENTIFICATION</scope>
</reference>
<dbReference type="PANTHER" id="PTHR12035:SF128">
    <property type="entry name" value="BRANCHED CHAIN KETO ACID DEHYDROGENASE E1 SUBUNIT BETA,-LIKE-RELATED"/>
    <property type="match status" value="1"/>
</dbReference>
<evidence type="ECO:0000313" key="13">
    <source>
        <dbReference type="Proteomes" id="UP001652741"/>
    </source>
</evidence>
<organism evidence="13 14">
    <name type="scientific">Salmo salar</name>
    <name type="common">Atlantic salmon</name>
    <dbReference type="NCBI Taxonomy" id="8030"/>
    <lineage>
        <taxon>Eukaryota</taxon>
        <taxon>Metazoa</taxon>
        <taxon>Chordata</taxon>
        <taxon>Craniata</taxon>
        <taxon>Vertebrata</taxon>
        <taxon>Euteleostomi</taxon>
        <taxon>Actinopterygii</taxon>
        <taxon>Neopterygii</taxon>
        <taxon>Teleostei</taxon>
        <taxon>Protacanthopterygii</taxon>
        <taxon>Salmoniformes</taxon>
        <taxon>Salmonidae</taxon>
        <taxon>Salmoninae</taxon>
        <taxon>Salmo</taxon>
    </lineage>
</organism>
<feature type="domain" description="Ig-like" evidence="12">
    <location>
        <begin position="143"/>
        <end position="242"/>
    </location>
</feature>
<evidence type="ECO:0000256" key="4">
    <source>
        <dbReference type="ARBA" id="ARBA00022889"/>
    </source>
</evidence>
<dbReference type="SMART" id="SM00409">
    <property type="entry name" value="IG"/>
    <property type="match status" value="4"/>
</dbReference>
<evidence type="ECO:0000256" key="8">
    <source>
        <dbReference type="ARBA" id="ARBA00038361"/>
    </source>
</evidence>
<dbReference type="Pfam" id="PF07686">
    <property type="entry name" value="V-set"/>
    <property type="match status" value="1"/>
</dbReference>
<comment type="similarity">
    <text evidence="8">Belongs to the immunoglobulin superfamily. SIGLEC (sialic acid binding Ig-like lectin) family.</text>
</comment>
<dbReference type="InterPro" id="IPR051036">
    <property type="entry name" value="SIGLEC"/>
</dbReference>
<evidence type="ECO:0000256" key="10">
    <source>
        <dbReference type="SAM" id="Phobius"/>
    </source>
</evidence>
<comment type="subcellular location">
    <subcellularLocation>
        <location evidence="1">Membrane</location>
        <topology evidence="1">Single-pass type I membrane protein</topology>
    </subcellularLocation>
</comment>
<dbReference type="SUPFAM" id="SSF48726">
    <property type="entry name" value="Immunoglobulin"/>
    <property type="match status" value="4"/>
</dbReference>
<keyword evidence="5 10" id="KW-1133">Transmembrane helix</keyword>
<feature type="compositionally biased region" description="Acidic residues" evidence="9">
    <location>
        <begin position="650"/>
        <end position="667"/>
    </location>
</feature>
<evidence type="ECO:0000256" key="3">
    <source>
        <dbReference type="ARBA" id="ARBA00022734"/>
    </source>
</evidence>
<dbReference type="InterPro" id="IPR003598">
    <property type="entry name" value="Ig_sub2"/>
</dbReference>
<dbReference type="InterPro" id="IPR007110">
    <property type="entry name" value="Ig-like_dom"/>
</dbReference>
<feature type="transmembrane region" description="Helical" evidence="10">
    <location>
        <begin position="499"/>
        <end position="520"/>
    </location>
</feature>
<dbReference type="Pfam" id="PF13927">
    <property type="entry name" value="Ig_3"/>
    <property type="match status" value="1"/>
</dbReference>
<evidence type="ECO:0000256" key="11">
    <source>
        <dbReference type="SAM" id="SignalP"/>
    </source>
</evidence>
<keyword evidence="6 10" id="KW-0472">Membrane</keyword>
<feature type="domain" description="Ig-like" evidence="12">
    <location>
        <begin position="26"/>
        <end position="118"/>
    </location>
</feature>
<protein>
    <submittedName>
        <fullName evidence="14">Sialic acid-binding Ig-like lectin 5</fullName>
    </submittedName>
</protein>
<evidence type="ECO:0000256" key="5">
    <source>
        <dbReference type="ARBA" id="ARBA00022989"/>
    </source>
</evidence>
<evidence type="ECO:0000259" key="12">
    <source>
        <dbReference type="PROSITE" id="PS50835"/>
    </source>
</evidence>
<dbReference type="KEGG" id="sasa:106582465"/>
<evidence type="ECO:0000256" key="9">
    <source>
        <dbReference type="SAM" id="MobiDB-lite"/>
    </source>
</evidence>
<name>A0A1S3P0N1_SALSA</name>
<keyword evidence="13" id="KW-1185">Reference proteome</keyword>
<feature type="region of interest" description="Disordered" evidence="9">
    <location>
        <begin position="614"/>
        <end position="693"/>
    </location>
</feature>
<keyword evidence="3" id="KW-0430">Lectin</keyword>
<dbReference type="InterPro" id="IPR013106">
    <property type="entry name" value="Ig_V-set"/>
</dbReference>
<keyword evidence="4" id="KW-0130">Cell adhesion</keyword>
<sequence>MWVLIWAALLFSLTERATCRKLAAPPTASLWNITFSPAEITAEKGLCAVISCTFTHPDNINPTTAIWFKDENIILHSKKPSKAQEGFKQRVSLLEPDLTKKNCSVIINDIRENDAGEYQFRLPKTYTYLKKVKITVSALTQKPSVLIPPLTEGEPATLTCTAPGICSGTPPHITWTWRGTGDNITELRDNTTIQMREDLTIDTTTHFSTLTFTPSAEHHNMMVTCQVTFQKKYQIEETVTLNVTSLIQKPSVLIPPLTEGEPATLTCTAPGICSGTPPHITWTWRGTGDNITELRDNTTIQMREDLTIDTTTHFSTLTFTPSAKHHGTNVTCLVTFNGSITTKKTLTMNVAHVKKPTISGCNTVREGDTLNLTCSVDSYPPSSSNITWSKKGTTALEQNNSGLATVIISNMTREHAGEYVCTAQHHKRSLTASTVVTVMLNSTISLPVRSHTNTTVECVSRNEAGRVREKLQVTQIKKQEKQEEDVSKDIMAMLSDLKVITAFVVGAALSATICCIFLCLNGKCKRRKEKIPKDSDSKSPFMNLEMVTCEDQQIDAGQAVGGKQTPLQLELREGAENGGPQTSGAAGKFATGEELNDVDYARINYSLLKKKTPEEAEKKTTTTETDYAEIKREKKNEEEEDGGEGSGGMEEVEWEEGEEMIGTDEEKENDKPLRETDEDTALYSNVKAIMGEE</sequence>
<dbReference type="GO" id="GO:0033691">
    <property type="term" value="F:sialic acid binding"/>
    <property type="evidence" value="ECO:0007669"/>
    <property type="project" value="TreeGrafter"/>
</dbReference>
<dbReference type="SMART" id="SM00408">
    <property type="entry name" value="IGc2"/>
    <property type="match status" value="1"/>
</dbReference>
<dbReference type="Gene3D" id="2.60.40.10">
    <property type="entry name" value="Immunoglobulins"/>
    <property type="match status" value="4"/>
</dbReference>
<dbReference type="InterPro" id="IPR013783">
    <property type="entry name" value="Ig-like_fold"/>
</dbReference>
<dbReference type="InterPro" id="IPR013162">
    <property type="entry name" value="CD80_C2-set"/>
</dbReference>
<keyword evidence="2 10" id="KW-0812">Transmembrane</keyword>
<dbReference type="RefSeq" id="XP_014021091.2">
    <property type="nucleotide sequence ID" value="XM_014165616.2"/>
</dbReference>
<evidence type="ECO:0000256" key="7">
    <source>
        <dbReference type="ARBA" id="ARBA00023157"/>
    </source>
</evidence>
<dbReference type="InterPro" id="IPR003599">
    <property type="entry name" value="Ig_sub"/>
</dbReference>
<dbReference type="Proteomes" id="UP001652741">
    <property type="component" value="Chromosome ssa02"/>
</dbReference>
<dbReference type="GeneID" id="106582465"/>
<feature type="signal peptide" evidence="11">
    <location>
        <begin position="1"/>
        <end position="19"/>
    </location>
</feature>
<dbReference type="AlphaFoldDB" id="A0A1S3P0N1"/>
<feature type="domain" description="Ig-like" evidence="12">
    <location>
        <begin position="356"/>
        <end position="437"/>
    </location>
</feature>
<dbReference type="PROSITE" id="PS50835">
    <property type="entry name" value="IG_LIKE"/>
    <property type="match status" value="4"/>
</dbReference>